<accession>A0A8J3H073</accession>
<feature type="transmembrane region" description="Helical" evidence="1">
    <location>
        <begin position="21"/>
        <end position="42"/>
    </location>
</feature>
<dbReference type="RefSeq" id="WP_189681206.1">
    <property type="nucleotide sequence ID" value="NZ_BNCJ01000010.1"/>
</dbReference>
<keyword evidence="3" id="KW-1185">Reference proteome</keyword>
<evidence type="ECO:0000256" key="1">
    <source>
        <dbReference type="SAM" id="Phobius"/>
    </source>
</evidence>
<dbReference type="InterPro" id="IPR012902">
    <property type="entry name" value="N_methyl_site"/>
</dbReference>
<dbReference type="Proteomes" id="UP000626220">
    <property type="component" value="Unassembled WGS sequence"/>
</dbReference>
<dbReference type="PROSITE" id="PS00409">
    <property type="entry name" value="PROKAR_NTER_METHYL"/>
    <property type="match status" value="1"/>
</dbReference>
<gene>
    <name evidence="2" type="ORF">GCM10017056_32990</name>
</gene>
<reference evidence="2" key="1">
    <citation type="journal article" date="2014" name="Int. J. Syst. Evol. Microbiol.">
        <title>Complete genome sequence of Corynebacterium casei LMG S-19264T (=DSM 44701T), isolated from a smear-ripened cheese.</title>
        <authorList>
            <consortium name="US DOE Joint Genome Institute (JGI-PGF)"/>
            <person name="Walter F."/>
            <person name="Albersmeier A."/>
            <person name="Kalinowski J."/>
            <person name="Ruckert C."/>
        </authorList>
    </citation>
    <scope>NUCLEOTIDE SEQUENCE</scope>
    <source>
        <strain evidence="2">KCTC 42650</strain>
    </source>
</reference>
<reference evidence="2" key="2">
    <citation type="submission" date="2020-09" db="EMBL/GenBank/DDBJ databases">
        <authorList>
            <person name="Sun Q."/>
            <person name="Kim S."/>
        </authorList>
    </citation>
    <scope>NUCLEOTIDE SEQUENCE</scope>
    <source>
        <strain evidence="2">KCTC 42650</strain>
    </source>
</reference>
<protein>
    <submittedName>
        <fullName evidence="2">Uncharacterized protein</fullName>
    </submittedName>
</protein>
<dbReference type="AlphaFoldDB" id="A0A8J3H073"/>
<dbReference type="EMBL" id="BNCJ01000010">
    <property type="protein sequence ID" value="GHF58947.1"/>
    <property type="molecule type" value="Genomic_DNA"/>
</dbReference>
<name>A0A8J3H073_9RHOB</name>
<organism evidence="2 3">
    <name type="scientific">Seohaeicola zhoushanensis</name>
    <dbReference type="NCBI Taxonomy" id="1569283"/>
    <lineage>
        <taxon>Bacteria</taxon>
        <taxon>Pseudomonadati</taxon>
        <taxon>Pseudomonadota</taxon>
        <taxon>Alphaproteobacteria</taxon>
        <taxon>Rhodobacterales</taxon>
        <taxon>Roseobacteraceae</taxon>
        <taxon>Seohaeicola</taxon>
    </lineage>
</organism>
<keyword evidence="1" id="KW-0472">Membrane</keyword>
<keyword evidence="1" id="KW-1133">Transmembrane helix</keyword>
<keyword evidence="1" id="KW-0812">Transmembrane</keyword>
<sequence>MPTIRLKQLRRLLKDQAGVTLVETGVALTLAIVVGSGALLALGNSVSPIISAAGEQMPH</sequence>
<evidence type="ECO:0000313" key="2">
    <source>
        <dbReference type="EMBL" id="GHF58947.1"/>
    </source>
</evidence>
<proteinExistence type="predicted"/>
<evidence type="ECO:0000313" key="3">
    <source>
        <dbReference type="Proteomes" id="UP000626220"/>
    </source>
</evidence>
<comment type="caution">
    <text evidence="2">The sequence shown here is derived from an EMBL/GenBank/DDBJ whole genome shotgun (WGS) entry which is preliminary data.</text>
</comment>